<reference evidence="1 2" key="1">
    <citation type="submission" date="2018-10" db="EMBL/GenBank/DDBJ databases">
        <title>Transmission dynamics of multidrug resistant bacteria on intensive care unit surfaces.</title>
        <authorList>
            <person name="D'Souza A.W."/>
            <person name="Potter R.F."/>
            <person name="Wallace M."/>
            <person name="Shupe A."/>
            <person name="Patel S."/>
            <person name="Sun S."/>
            <person name="Gul D."/>
            <person name="Kwon J.H."/>
            <person name="Andleeb S."/>
            <person name="Burnham C.-A.D."/>
            <person name="Dantas G."/>
        </authorList>
    </citation>
    <scope>NUCLEOTIDE SEQUENCE [LARGE SCALE GENOMIC DNA]</scope>
    <source>
        <strain evidence="1 2">EC_073</strain>
    </source>
</reference>
<sequence>MSNYSDLLQIIKLRVCQNNNVPALSLAGTNNYRANQVWYRIGQIFTLECVLSEYRKCHSSDYYLLDNEKALHHLIFQITKWKLEDIRKLPLNDSLFIVSDRLKYG</sequence>
<evidence type="ECO:0000313" key="1">
    <source>
        <dbReference type="EMBL" id="RSB20441.1"/>
    </source>
</evidence>
<comment type="caution">
    <text evidence="1">The sequence shown here is derived from an EMBL/GenBank/DDBJ whole genome shotgun (WGS) entry which is preliminary data.</text>
</comment>
<protein>
    <submittedName>
        <fullName evidence="1">Uncharacterized protein</fullName>
    </submittedName>
</protein>
<proteinExistence type="predicted"/>
<evidence type="ECO:0000313" key="2">
    <source>
        <dbReference type="Proteomes" id="UP000275321"/>
    </source>
</evidence>
<dbReference type="InterPro" id="IPR059241">
    <property type="entry name" value="SfIV_phage_associated"/>
</dbReference>
<organism evidence="1 2">
    <name type="scientific">Enterobacter cloacae</name>
    <dbReference type="NCBI Taxonomy" id="550"/>
    <lineage>
        <taxon>Bacteria</taxon>
        <taxon>Pseudomonadati</taxon>
        <taxon>Pseudomonadota</taxon>
        <taxon>Gammaproteobacteria</taxon>
        <taxon>Enterobacterales</taxon>
        <taxon>Enterobacteriaceae</taxon>
        <taxon>Enterobacter</taxon>
        <taxon>Enterobacter cloacae complex</taxon>
    </lineage>
</organism>
<dbReference type="RefSeq" id="WP_125366890.1">
    <property type="nucleotide sequence ID" value="NZ_RHWT01000133.1"/>
</dbReference>
<accession>A0A427KE15</accession>
<dbReference type="AlphaFoldDB" id="A0A427KE15"/>
<gene>
    <name evidence="1" type="ORF">EGK68_26355</name>
</gene>
<dbReference type="EMBL" id="RHWT01000133">
    <property type="protein sequence ID" value="RSB20441.1"/>
    <property type="molecule type" value="Genomic_DNA"/>
</dbReference>
<dbReference type="Proteomes" id="UP000275321">
    <property type="component" value="Unassembled WGS sequence"/>
</dbReference>
<name>A0A427KE15_ENTCL</name>
<dbReference type="NCBIfam" id="NF033230">
    <property type="entry name" value="phage_region_01"/>
    <property type="match status" value="1"/>
</dbReference>